<sequence>MGVFGEISTRTVCEFPDTFDDAALDALRHNDSLVFGEERCTQTFAEALGTPWLVFQVVMGTWMGAIVAPISLYRLMRMRKMALQKDMPWFSFVQSRVFFCSFAIALGITVEMVDPGGFAGLMPPPLYYILDEFIAVTCILMGVVVAEFWAGAAKGLASTQRALPVFTKPIVIVACLANFLGLQITGMVDSDQYFFWEGIKMFGGIGILVLLWVAAFVFVRRIELFLVHMRGDEGYWRRRHSPESITEGSSSESNFQTGASLEGSGRGTAASSKSGNGRGTNKGSLVSKESVLNFFKGSNRKNGETESSRIIQVLKSKSRQFSGVLTIAILAMTGNGVMSITRPQEELSWGYNILEADVFVALAFLKFVYAVAASLVLRFFRVPRSARSHARRQAKLQVAERQRELQARSQPAKHLALSEDVCDKVGAEGACQERAQGLIAGEELLGKVDVADEGAEEKRSAGPSIKPLPTPPQSPARATCASKNPSSRSRLPNRSWIALSAVPYTPNCADLNKVPPRKMGAEPL</sequence>
<feature type="transmembrane region" description="Helical" evidence="2">
    <location>
        <begin position="358"/>
        <end position="380"/>
    </location>
</feature>
<feature type="transmembrane region" description="Helical" evidence="2">
    <location>
        <begin position="53"/>
        <end position="75"/>
    </location>
</feature>
<feature type="transmembrane region" description="Helical" evidence="2">
    <location>
        <begin position="162"/>
        <end position="181"/>
    </location>
</feature>
<evidence type="ECO:0000256" key="2">
    <source>
        <dbReference type="SAM" id="Phobius"/>
    </source>
</evidence>
<accession>A0ABP0HLC8</accession>
<organism evidence="3 4">
    <name type="scientific">Durusdinium trenchii</name>
    <dbReference type="NCBI Taxonomy" id="1381693"/>
    <lineage>
        <taxon>Eukaryota</taxon>
        <taxon>Sar</taxon>
        <taxon>Alveolata</taxon>
        <taxon>Dinophyceae</taxon>
        <taxon>Suessiales</taxon>
        <taxon>Symbiodiniaceae</taxon>
        <taxon>Durusdinium</taxon>
    </lineage>
</organism>
<evidence type="ECO:0000256" key="1">
    <source>
        <dbReference type="SAM" id="MobiDB-lite"/>
    </source>
</evidence>
<proteinExistence type="predicted"/>
<name>A0ABP0HLC8_9DINO</name>
<keyword evidence="2" id="KW-0472">Membrane</keyword>
<feature type="transmembrane region" description="Helical" evidence="2">
    <location>
        <begin position="201"/>
        <end position="219"/>
    </location>
</feature>
<comment type="caution">
    <text evidence="3">The sequence shown here is derived from an EMBL/GenBank/DDBJ whole genome shotgun (WGS) entry which is preliminary data.</text>
</comment>
<dbReference type="EMBL" id="CAXAMM010001219">
    <property type="protein sequence ID" value="CAK8991016.1"/>
    <property type="molecule type" value="Genomic_DNA"/>
</dbReference>
<feature type="transmembrane region" description="Helical" evidence="2">
    <location>
        <begin position="87"/>
        <end position="108"/>
    </location>
</feature>
<gene>
    <name evidence="3" type="ORF">SCF082_LOCUS2472</name>
</gene>
<feature type="compositionally biased region" description="Polar residues" evidence="1">
    <location>
        <begin position="269"/>
        <end position="284"/>
    </location>
</feature>
<evidence type="ECO:0000313" key="3">
    <source>
        <dbReference type="EMBL" id="CAK8991016.1"/>
    </source>
</evidence>
<evidence type="ECO:0008006" key="5">
    <source>
        <dbReference type="Google" id="ProtNLM"/>
    </source>
</evidence>
<reference evidence="3 4" key="1">
    <citation type="submission" date="2024-02" db="EMBL/GenBank/DDBJ databases">
        <authorList>
            <person name="Chen Y."/>
            <person name="Shah S."/>
            <person name="Dougan E. K."/>
            <person name="Thang M."/>
            <person name="Chan C."/>
        </authorList>
    </citation>
    <scope>NUCLEOTIDE SEQUENCE [LARGE SCALE GENOMIC DNA]</scope>
</reference>
<feature type="region of interest" description="Disordered" evidence="1">
    <location>
        <begin position="241"/>
        <end position="284"/>
    </location>
</feature>
<evidence type="ECO:0000313" key="4">
    <source>
        <dbReference type="Proteomes" id="UP001642464"/>
    </source>
</evidence>
<keyword evidence="4" id="KW-1185">Reference proteome</keyword>
<feature type="region of interest" description="Disordered" evidence="1">
    <location>
        <begin position="453"/>
        <end position="494"/>
    </location>
</feature>
<feature type="compositionally biased region" description="Low complexity" evidence="1">
    <location>
        <begin position="482"/>
        <end position="494"/>
    </location>
</feature>
<feature type="transmembrane region" description="Helical" evidence="2">
    <location>
        <begin position="321"/>
        <end position="338"/>
    </location>
</feature>
<keyword evidence="2" id="KW-0812">Transmembrane</keyword>
<dbReference type="Proteomes" id="UP001642464">
    <property type="component" value="Unassembled WGS sequence"/>
</dbReference>
<keyword evidence="2" id="KW-1133">Transmembrane helix</keyword>
<protein>
    <recommendedName>
        <fullName evidence="5">Transmembrane protein</fullName>
    </recommendedName>
</protein>
<feature type="compositionally biased region" description="Polar residues" evidence="1">
    <location>
        <begin position="243"/>
        <end position="259"/>
    </location>
</feature>
<feature type="transmembrane region" description="Helical" evidence="2">
    <location>
        <begin position="128"/>
        <end position="150"/>
    </location>
</feature>